<protein>
    <submittedName>
        <fullName evidence="1">Uncharacterized protein</fullName>
    </submittedName>
</protein>
<comment type="caution">
    <text evidence="1">The sequence shown here is derived from an EMBL/GenBank/DDBJ whole genome shotgun (WGS) entry which is preliminary data.</text>
</comment>
<proteinExistence type="predicted"/>
<evidence type="ECO:0000313" key="2">
    <source>
        <dbReference type="Proteomes" id="UP001371456"/>
    </source>
</evidence>
<evidence type="ECO:0000313" key="1">
    <source>
        <dbReference type="EMBL" id="KAK6803264.1"/>
    </source>
</evidence>
<sequence length="238" mass="26666">MTLLESDTLPRVGRYLLALVEDKNLFLNLLTLIEQGSAVLKGKALIFVALLCMNGKRWLPLFFCNAKLLSTVDRLVKKKDDVVKYCLDSLGMVAASTGPSLLEGISRDIGQLKSGKHRGQIINVTSSNSFKNSMHLFLVVLDLLGYDSLKRRLLVIRFCNSWQICLNWRRNSFPGPSLRPEDEPSDNLRLLRVVCKSTMASIHMAYGGSLHFSQVFEQAMSVGSVLSAEFFDRFFGTL</sequence>
<dbReference type="GO" id="GO:0008017">
    <property type="term" value="F:microtubule binding"/>
    <property type="evidence" value="ECO:0007669"/>
    <property type="project" value="InterPro"/>
</dbReference>
<dbReference type="PANTHER" id="PTHR46562">
    <property type="entry name" value="SERINE/THREONINE-KINASE ULK4-LIKE PROTEIN-RELATED"/>
    <property type="match status" value="1"/>
</dbReference>
<accession>A0AAN8YPQ6</accession>
<dbReference type="AlphaFoldDB" id="A0AAN8YPQ6"/>
<name>A0AAN8YPQ6_SOLBU</name>
<keyword evidence="2" id="KW-1185">Reference proteome</keyword>
<reference evidence="1 2" key="1">
    <citation type="submission" date="2024-02" db="EMBL/GenBank/DDBJ databases">
        <title>de novo genome assembly of Solanum bulbocastanum strain 11H21.</title>
        <authorList>
            <person name="Hosaka A.J."/>
        </authorList>
    </citation>
    <scope>NUCLEOTIDE SEQUENCE [LARGE SCALE GENOMIC DNA]</scope>
    <source>
        <tissue evidence="1">Young leaves</tissue>
    </source>
</reference>
<dbReference type="InterPro" id="IPR044591">
    <property type="entry name" value="RUK"/>
</dbReference>
<dbReference type="Proteomes" id="UP001371456">
    <property type="component" value="Unassembled WGS sequence"/>
</dbReference>
<dbReference type="EMBL" id="JBANQN010000001">
    <property type="protein sequence ID" value="KAK6803264.1"/>
    <property type="molecule type" value="Genomic_DNA"/>
</dbReference>
<gene>
    <name evidence="1" type="ORF">RDI58_001048</name>
</gene>
<dbReference type="PANTHER" id="PTHR46562:SF1">
    <property type="entry name" value="SERINE_THREONINE-PROTEIN KINASE ULK4"/>
    <property type="match status" value="1"/>
</dbReference>
<organism evidence="1 2">
    <name type="scientific">Solanum bulbocastanum</name>
    <name type="common">Wild potato</name>
    <dbReference type="NCBI Taxonomy" id="147425"/>
    <lineage>
        <taxon>Eukaryota</taxon>
        <taxon>Viridiplantae</taxon>
        <taxon>Streptophyta</taxon>
        <taxon>Embryophyta</taxon>
        <taxon>Tracheophyta</taxon>
        <taxon>Spermatophyta</taxon>
        <taxon>Magnoliopsida</taxon>
        <taxon>eudicotyledons</taxon>
        <taxon>Gunneridae</taxon>
        <taxon>Pentapetalae</taxon>
        <taxon>asterids</taxon>
        <taxon>lamiids</taxon>
        <taxon>Solanales</taxon>
        <taxon>Solanaceae</taxon>
        <taxon>Solanoideae</taxon>
        <taxon>Solaneae</taxon>
        <taxon>Solanum</taxon>
    </lineage>
</organism>
<dbReference type="GO" id="GO:0000914">
    <property type="term" value="P:phragmoplast assembly"/>
    <property type="evidence" value="ECO:0007669"/>
    <property type="project" value="InterPro"/>
</dbReference>